<dbReference type="Gene3D" id="3.40.50.1820">
    <property type="entry name" value="alpha/beta hydrolase"/>
    <property type="match status" value="1"/>
</dbReference>
<protein>
    <recommendedName>
        <fullName evidence="1">AB hydrolase-1 domain-containing protein</fullName>
    </recommendedName>
</protein>
<dbReference type="EMBL" id="MFKX01000008">
    <property type="protein sequence ID" value="OGG57911.1"/>
    <property type="molecule type" value="Genomic_DNA"/>
</dbReference>
<gene>
    <name evidence="2" type="ORF">A2853_03195</name>
</gene>
<evidence type="ECO:0000313" key="3">
    <source>
        <dbReference type="Proteomes" id="UP000177958"/>
    </source>
</evidence>
<dbReference type="PRINTS" id="PR00111">
    <property type="entry name" value="ABHYDROLASE"/>
</dbReference>
<sequence>MQESFFGERGLYYRMSELRTDRPTLLLLHGLSGSSSVWLPYEKKLESSYNILSLDLRGHGESRRWSKYHDYDPSFFADDIRALLEHAGIKSYNLVAHSFGTLVALELLLHESGAQKVLLLSPNYAVHRMLRSRLTRWPLAAIAAIFSRLPSIHWRGEHIDYSKLGFSSDWDYRRLYMDIVNTGIRTYVHCLHHVYSFTRDKDWARISIPTTIVHGEFDSFVPIAHGVELAGIIPQAKFHMLHDANHMLVLNNFEEVMNQIRWFATSDRIG</sequence>
<dbReference type="InterPro" id="IPR000073">
    <property type="entry name" value="AB_hydrolase_1"/>
</dbReference>
<dbReference type="Proteomes" id="UP000177958">
    <property type="component" value="Unassembled WGS sequence"/>
</dbReference>
<dbReference type="PANTHER" id="PTHR43798">
    <property type="entry name" value="MONOACYLGLYCEROL LIPASE"/>
    <property type="match status" value="1"/>
</dbReference>
<accession>A0A1F6D987</accession>
<dbReference type="Pfam" id="PF00561">
    <property type="entry name" value="Abhydrolase_1"/>
    <property type="match status" value="1"/>
</dbReference>
<dbReference type="AlphaFoldDB" id="A0A1F6D987"/>
<proteinExistence type="predicted"/>
<dbReference type="SUPFAM" id="SSF53474">
    <property type="entry name" value="alpha/beta-Hydrolases"/>
    <property type="match status" value="1"/>
</dbReference>
<feature type="domain" description="AB hydrolase-1" evidence="1">
    <location>
        <begin position="23"/>
        <end position="252"/>
    </location>
</feature>
<reference evidence="2 3" key="1">
    <citation type="journal article" date="2016" name="Nat. Commun.">
        <title>Thousands of microbial genomes shed light on interconnected biogeochemical processes in an aquifer system.</title>
        <authorList>
            <person name="Anantharaman K."/>
            <person name="Brown C.T."/>
            <person name="Hug L.A."/>
            <person name="Sharon I."/>
            <person name="Castelle C.J."/>
            <person name="Probst A.J."/>
            <person name="Thomas B.C."/>
            <person name="Singh A."/>
            <person name="Wilkins M.J."/>
            <person name="Karaoz U."/>
            <person name="Brodie E.L."/>
            <person name="Williams K.H."/>
            <person name="Hubbard S.S."/>
            <person name="Banfield J.F."/>
        </authorList>
    </citation>
    <scope>NUCLEOTIDE SEQUENCE [LARGE SCALE GENOMIC DNA]</scope>
</reference>
<dbReference type="InterPro" id="IPR050266">
    <property type="entry name" value="AB_hydrolase_sf"/>
</dbReference>
<name>A0A1F6D987_9BACT</name>
<dbReference type="GO" id="GO:0016020">
    <property type="term" value="C:membrane"/>
    <property type="evidence" value="ECO:0007669"/>
    <property type="project" value="TreeGrafter"/>
</dbReference>
<organism evidence="2 3">
    <name type="scientific">Candidatus Kaiserbacteria bacterium RIFCSPHIGHO2_01_FULL_55_17</name>
    <dbReference type="NCBI Taxonomy" id="1798484"/>
    <lineage>
        <taxon>Bacteria</taxon>
        <taxon>Candidatus Kaiseribacteriota</taxon>
    </lineage>
</organism>
<evidence type="ECO:0000259" key="1">
    <source>
        <dbReference type="Pfam" id="PF00561"/>
    </source>
</evidence>
<comment type="caution">
    <text evidence="2">The sequence shown here is derived from an EMBL/GenBank/DDBJ whole genome shotgun (WGS) entry which is preliminary data.</text>
</comment>
<dbReference type="PANTHER" id="PTHR43798:SF33">
    <property type="entry name" value="HYDROLASE, PUTATIVE (AFU_ORTHOLOGUE AFUA_2G14860)-RELATED"/>
    <property type="match status" value="1"/>
</dbReference>
<evidence type="ECO:0000313" key="2">
    <source>
        <dbReference type="EMBL" id="OGG57911.1"/>
    </source>
</evidence>
<dbReference type="InterPro" id="IPR029058">
    <property type="entry name" value="AB_hydrolase_fold"/>
</dbReference>